<reference evidence="1 2" key="1">
    <citation type="journal article" date="2022" name="Res Sq">
        <title>Evolution of multicellular longitudinally dividing oral cavity symbionts (Neisseriaceae).</title>
        <authorList>
            <person name="Nyongesa S."/>
            <person name="Weber P."/>
            <person name="Bernet E."/>
            <person name="Pullido F."/>
            <person name="Nieckarz M."/>
            <person name="Delaby M."/>
            <person name="Nieves C."/>
            <person name="Viehboeck T."/>
            <person name="Krause N."/>
            <person name="Rivera-Millot A."/>
            <person name="Nakamura A."/>
            <person name="Vischer N."/>
            <person name="VanNieuwenhze M."/>
            <person name="Brun Y."/>
            <person name="Cava F."/>
            <person name="Bulgheresi S."/>
            <person name="Veyrier F."/>
        </authorList>
    </citation>
    <scope>NUCLEOTIDE SEQUENCE [LARGE SCALE GENOMIC DNA]</scope>
    <source>
        <strain evidence="1 2">SN4</strain>
    </source>
</reference>
<evidence type="ECO:0000313" key="2">
    <source>
        <dbReference type="Proteomes" id="UP000832011"/>
    </source>
</evidence>
<protein>
    <submittedName>
        <fullName evidence="1">DciA family protein</fullName>
    </submittedName>
</protein>
<evidence type="ECO:0000313" key="1">
    <source>
        <dbReference type="EMBL" id="UOO88115.1"/>
    </source>
</evidence>
<gene>
    <name evidence="1" type="ORF">LVJ82_11520</name>
</gene>
<name>A0ABY4DYB2_9NEIS</name>
<accession>A0ABY4DYB2</accession>
<proteinExistence type="predicted"/>
<dbReference type="EMBL" id="CP091511">
    <property type="protein sequence ID" value="UOO88115.1"/>
    <property type="molecule type" value="Genomic_DNA"/>
</dbReference>
<sequence length="141" mass="16349">MNIQHWSRQNRPLQRLLQQQQQWQRLQGYISQKLPRNLSAHCSVVCINDQGLLVVFAHNHLVAGRLKMLLPVHLTALQQLDSNIRGIEIKLRPVNQPKPKQIQRQFSTEALNSFDDAAEKVAHHTELAATLQRFASRRRKP</sequence>
<dbReference type="RefSeq" id="WP_058356450.1">
    <property type="nucleotide sequence ID" value="NZ_CABKVG010000009.1"/>
</dbReference>
<dbReference type="Pfam" id="PF05258">
    <property type="entry name" value="DciA"/>
    <property type="match status" value="1"/>
</dbReference>
<dbReference type="InterPro" id="IPR007922">
    <property type="entry name" value="DciA-like"/>
</dbReference>
<keyword evidence="2" id="KW-1185">Reference proteome</keyword>
<organism evidence="1 2">
    <name type="scientific">Vitreoscilla massiliensis</name>
    <dbReference type="NCBI Taxonomy" id="1689272"/>
    <lineage>
        <taxon>Bacteria</taxon>
        <taxon>Pseudomonadati</taxon>
        <taxon>Pseudomonadota</taxon>
        <taxon>Betaproteobacteria</taxon>
        <taxon>Neisseriales</taxon>
        <taxon>Neisseriaceae</taxon>
        <taxon>Vitreoscilla</taxon>
    </lineage>
</organism>
<dbReference type="Proteomes" id="UP000832011">
    <property type="component" value="Chromosome"/>
</dbReference>